<comment type="subunit">
    <text evidence="4">Homotrimer.</text>
</comment>
<accession>A0ABQ1M8Y4</accession>
<dbReference type="InterPro" id="IPR005493">
    <property type="entry name" value="RraA/RraA-like"/>
</dbReference>
<dbReference type="PANTHER" id="PTHR33254">
    <property type="entry name" value="4-HYDROXY-4-METHYL-2-OXOGLUTARATE ALDOLASE 3-RELATED"/>
    <property type="match status" value="1"/>
</dbReference>
<dbReference type="EC" id="4.1.3.17" evidence="5"/>
<comment type="similarity">
    <text evidence="3">Belongs to the class II aldolase/RraA-like family.</text>
</comment>
<evidence type="ECO:0000313" key="14">
    <source>
        <dbReference type="Proteomes" id="UP000632322"/>
    </source>
</evidence>
<evidence type="ECO:0000256" key="9">
    <source>
        <dbReference type="ARBA" id="ARBA00030169"/>
    </source>
</evidence>
<evidence type="ECO:0000313" key="13">
    <source>
        <dbReference type="EMBL" id="GGC36696.1"/>
    </source>
</evidence>
<proteinExistence type="inferred from homology"/>
<dbReference type="PANTHER" id="PTHR33254:SF16">
    <property type="entry name" value="BLR3842 PROTEIN"/>
    <property type="match status" value="1"/>
</dbReference>
<dbReference type="CDD" id="cd16841">
    <property type="entry name" value="RraA_family"/>
    <property type="match status" value="1"/>
</dbReference>
<comment type="catalytic activity">
    <reaction evidence="11">
        <text>oxaloacetate + H(+) = pyruvate + CO2</text>
        <dbReference type="Rhea" id="RHEA:15641"/>
        <dbReference type="ChEBI" id="CHEBI:15361"/>
        <dbReference type="ChEBI" id="CHEBI:15378"/>
        <dbReference type="ChEBI" id="CHEBI:16452"/>
        <dbReference type="ChEBI" id="CHEBI:16526"/>
        <dbReference type="EC" id="4.1.1.112"/>
    </reaction>
</comment>
<keyword evidence="14" id="KW-1185">Reference proteome</keyword>
<dbReference type="EMBL" id="BMJG01000005">
    <property type="protein sequence ID" value="GGC36696.1"/>
    <property type="molecule type" value="Genomic_DNA"/>
</dbReference>
<evidence type="ECO:0000256" key="2">
    <source>
        <dbReference type="ARBA" id="ARBA00001968"/>
    </source>
</evidence>
<feature type="region of interest" description="Disordered" evidence="12">
    <location>
        <begin position="244"/>
        <end position="269"/>
    </location>
</feature>
<protein>
    <recommendedName>
        <fullName evidence="7">Putative 4-hydroxy-4-methyl-2-oxoglutarate aldolase</fullName>
        <ecNumber evidence="6">4.1.1.112</ecNumber>
        <ecNumber evidence="5">4.1.3.17</ecNumber>
    </recommendedName>
    <alternativeName>
        <fullName evidence="10">Oxaloacetate decarboxylase</fullName>
    </alternativeName>
    <alternativeName>
        <fullName evidence="9">RraA-like protein</fullName>
    </alternativeName>
</protein>
<evidence type="ECO:0000256" key="4">
    <source>
        <dbReference type="ARBA" id="ARBA00011233"/>
    </source>
</evidence>
<evidence type="ECO:0000256" key="5">
    <source>
        <dbReference type="ARBA" id="ARBA00012213"/>
    </source>
</evidence>
<reference evidence="14" key="1">
    <citation type="journal article" date="2019" name="Int. J. Syst. Evol. Microbiol.">
        <title>The Global Catalogue of Microorganisms (GCM) 10K type strain sequencing project: providing services to taxonomists for standard genome sequencing and annotation.</title>
        <authorList>
            <consortium name="The Broad Institute Genomics Platform"/>
            <consortium name="The Broad Institute Genome Sequencing Center for Infectious Disease"/>
            <person name="Wu L."/>
            <person name="Ma J."/>
        </authorList>
    </citation>
    <scope>NUCLEOTIDE SEQUENCE [LARGE SCALE GENOMIC DNA]</scope>
    <source>
        <strain evidence="14">CGMCC 1.15472</strain>
    </source>
</reference>
<dbReference type="Proteomes" id="UP000632322">
    <property type="component" value="Unassembled WGS sequence"/>
</dbReference>
<gene>
    <name evidence="13" type="ORF">GCM10010974_18860</name>
</gene>
<comment type="catalytic activity">
    <reaction evidence="1">
        <text>4-hydroxy-4-methyl-2-oxoglutarate = 2 pyruvate</text>
        <dbReference type="Rhea" id="RHEA:22748"/>
        <dbReference type="ChEBI" id="CHEBI:15361"/>
        <dbReference type="ChEBI" id="CHEBI:58276"/>
        <dbReference type="EC" id="4.1.3.17"/>
    </reaction>
</comment>
<sequence>MTTPDIAPLPERVFEQLSQVSTATLATQLYRRGIRQPFLVGVSPVGTGFDGFVGEAFTMRFIPAREDVDPLGDPYRTGNVLQWQAVESIGERQVIVVDSRNDISAASAGDMLITRARERGAAGFVTDGALRDGEAIAALDFPAYCRANTATTRPASFHVADLQVPVGCAGVAVYPGDVLVGDRNGVIVVPRALAAEISGPSLEQERLEHWLNEQVAAGAELWGTYPPNEETLARYDEYRRTRFPTDTGSLDRASAFPTTDSNDNQEVTA</sequence>
<feature type="compositionally biased region" description="Polar residues" evidence="12">
    <location>
        <begin position="256"/>
        <end position="269"/>
    </location>
</feature>
<comment type="caution">
    <text evidence="13">The sequence shown here is derived from an EMBL/GenBank/DDBJ whole genome shotgun (WGS) entry which is preliminary data.</text>
</comment>
<evidence type="ECO:0000256" key="12">
    <source>
        <dbReference type="SAM" id="MobiDB-lite"/>
    </source>
</evidence>
<dbReference type="Gene3D" id="3.50.30.40">
    <property type="entry name" value="Ribonuclease E inhibitor RraA/RraA-like"/>
    <property type="match status" value="1"/>
</dbReference>
<dbReference type="EC" id="4.1.1.112" evidence="6"/>
<dbReference type="NCBIfam" id="NF006093">
    <property type="entry name" value="PRK08245.1"/>
    <property type="match status" value="1"/>
</dbReference>
<evidence type="ECO:0000256" key="6">
    <source>
        <dbReference type="ARBA" id="ARBA00012947"/>
    </source>
</evidence>
<comment type="cofactor">
    <cofactor evidence="2">
        <name>a divalent metal cation</name>
        <dbReference type="ChEBI" id="CHEBI:60240"/>
    </cofactor>
</comment>
<dbReference type="RefSeq" id="WP_181271337.1">
    <property type="nucleotide sequence ID" value="NZ_BMJG01000005.1"/>
</dbReference>
<evidence type="ECO:0000256" key="1">
    <source>
        <dbReference type="ARBA" id="ARBA00001342"/>
    </source>
</evidence>
<evidence type="ECO:0000256" key="11">
    <source>
        <dbReference type="ARBA" id="ARBA00047973"/>
    </source>
</evidence>
<evidence type="ECO:0000256" key="8">
    <source>
        <dbReference type="ARBA" id="ARBA00025046"/>
    </source>
</evidence>
<organism evidence="13 14">
    <name type="scientific">Brevibacterium sediminis</name>
    <dbReference type="NCBI Taxonomy" id="1857024"/>
    <lineage>
        <taxon>Bacteria</taxon>
        <taxon>Bacillati</taxon>
        <taxon>Actinomycetota</taxon>
        <taxon>Actinomycetes</taxon>
        <taxon>Micrococcales</taxon>
        <taxon>Brevibacteriaceae</taxon>
        <taxon>Brevibacterium</taxon>
    </lineage>
</organism>
<evidence type="ECO:0000256" key="7">
    <source>
        <dbReference type="ARBA" id="ARBA00016549"/>
    </source>
</evidence>
<dbReference type="Pfam" id="PF03737">
    <property type="entry name" value="RraA-like"/>
    <property type="match status" value="1"/>
</dbReference>
<dbReference type="SUPFAM" id="SSF89562">
    <property type="entry name" value="RraA-like"/>
    <property type="match status" value="1"/>
</dbReference>
<evidence type="ECO:0000256" key="3">
    <source>
        <dbReference type="ARBA" id="ARBA00008621"/>
    </source>
</evidence>
<comment type="function">
    <text evidence="8">Catalyzes the aldol cleavage of 4-hydroxy-4-methyl-2-oxoglutarate (HMG) into 2 molecules of pyruvate. Also contains a secondary oxaloacetate (OAA) decarboxylase activity due to the common pyruvate enolate transition state formed following C-C bond cleavage in the retro-aldol and decarboxylation reactions.</text>
</comment>
<evidence type="ECO:0000256" key="10">
    <source>
        <dbReference type="ARBA" id="ARBA00032305"/>
    </source>
</evidence>
<name>A0ABQ1M8Y4_9MICO</name>
<dbReference type="InterPro" id="IPR036704">
    <property type="entry name" value="RraA/RraA-like_sf"/>
</dbReference>